<dbReference type="AlphaFoldDB" id="A0A5B7FLR8"/>
<gene>
    <name evidence="1" type="ORF">E2C01_039072</name>
</gene>
<sequence length="87" mass="9714">MNHTLYLPRIVSVSIITALHNDIHTQRYRRRVVASPARPARHTLISLPSLIPRPAANISQLPQNLGLICEVYVVLSSVNPLKLDNSI</sequence>
<reference evidence="1 2" key="1">
    <citation type="submission" date="2019-05" db="EMBL/GenBank/DDBJ databases">
        <title>Another draft genome of Portunus trituberculatus and its Hox gene families provides insights of decapod evolution.</title>
        <authorList>
            <person name="Jeong J.-H."/>
            <person name="Song I."/>
            <person name="Kim S."/>
            <person name="Choi T."/>
            <person name="Kim D."/>
            <person name="Ryu S."/>
            <person name="Kim W."/>
        </authorList>
    </citation>
    <scope>NUCLEOTIDE SEQUENCE [LARGE SCALE GENOMIC DNA]</scope>
    <source>
        <tissue evidence="1">Muscle</tissue>
    </source>
</reference>
<comment type="caution">
    <text evidence="1">The sequence shown here is derived from an EMBL/GenBank/DDBJ whole genome shotgun (WGS) entry which is preliminary data.</text>
</comment>
<name>A0A5B7FLR8_PORTR</name>
<dbReference type="Proteomes" id="UP000324222">
    <property type="component" value="Unassembled WGS sequence"/>
</dbReference>
<evidence type="ECO:0000313" key="2">
    <source>
        <dbReference type="Proteomes" id="UP000324222"/>
    </source>
</evidence>
<evidence type="ECO:0000313" key="1">
    <source>
        <dbReference type="EMBL" id="MPC45374.1"/>
    </source>
</evidence>
<keyword evidence="2" id="KW-1185">Reference proteome</keyword>
<organism evidence="1 2">
    <name type="scientific">Portunus trituberculatus</name>
    <name type="common">Swimming crab</name>
    <name type="synonym">Neptunus trituberculatus</name>
    <dbReference type="NCBI Taxonomy" id="210409"/>
    <lineage>
        <taxon>Eukaryota</taxon>
        <taxon>Metazoa</taxon>
        <taxon>Ecdysozoa</taxon>
        <taxon>Arthropoda</taxon>
        <taxon>Crustacea</taxon>
        <taxon>Multicrustacea</taxon>
        <taxon>Malacostraca</taxon>
        <taxon>Eumalacostraca</taxon>
        <taxon>Eucarida</taxon>
        <taxon>Decapoda</taxon>
        <taxon>Pleocyemata</taxon>
        <taxon>Brachyura</taxon>
        <taxon>Eubrachyura</taxon>
        <taxon>Portunoidea</taxon>
        <taxon>Portunidae</taxon>
        <taxon>Portuninae</taxon>
        <taxon>Portunus</taxon>
    </lineage>
</organism>
<proteinExistence type="predicted"/>
<protein>
    <submittedName>
        <fullName evidence="1">Uncharacterized protein</fullName>
    </submittedName>
</protein>
<dbReference type="EMBL" id="VSRR010006696">
    <property type="protein sequence ID" value="MPC45374.1"/>
    <property type="molecule type" value="Genomic_DNA"/>
</dbReference>
<accession>A0A5B7FLR8</accession>